<dbReference type="GO" id="GO:0016209">
    <property type="term" value="F:antioxidant activity"/>
    <property type="evidence" value="ECO:0007669"/>
    <property type="project" value="InterPro"/>
</dbReference>
<keyword evidence="1" id="KW-0676">Redox-active center</keyword>
<feature type="chain" id="PRO_5014785204" description="Thioredoxin domain-containing protein" evidence="2">
    <location>
        <begin position="30"/>
        <end position="220"/>
    </location>
</feature>
<dbReference type="AlphaFoldDB" id="A0A2L0F9B8"/>
<dbReference type="InterPro" id="IPR000866">
    <property type="entry name" value="AhpC/TSA"/>
</dbReference>
<sequence length="220" mass="24234">MAMPVKWTNVSQILFILAAAVGVYSFVHAAQNDQRTTSCEAMCALRPAYAGRNRIAPDFELPDMNGNLVRLSSFRGKTVFLNFWTKTCAPCLEEMPALAELGRIARGREDFVVLTVSTDAGPDDVRDTLKVALNGDPPFPILFDPESKVVLDQYGTQLFPETWVIDPNGIIRARFDGARDWSSSLAIDVGEMVSRWSGCPVEFYKSQPRGGFAALCSDDS</sequence>
<dbReference type="InterPro" id="IPR036249">
    <property type="entry name" value="Thioredoxin-like_sf"/>
</dbReference>
<dbReference type="RefSeq" id="WP_104986015.1">
    <property type="nucleotide sequence ID" value="NZ_CP012673.1"/>
</dbReference>
<dbReference type="PROSITE" id="PS00194">
    <property type="entry name" value="THIOREDOXIN_1"/>
    <property type="match status" value="1"/>
</dbReference>
<dbReference type="CDD" id="cd02966">
    <property type="entry name" value="TlpA_like_family"/>
    <property type="match status" value="1"/>
</dbReference>
<evidence type="ECO:0000256" key="2">
    <source>
        <dbReference type="SAM" id="SignalP"/>
    </source>
</evidence>
<feature type="domain" description="Thioredoxin" evidence="3">
    <location>
        <begin position="50"/>
        <end position="194"/>
    </location>
</feature>
<evidence type="ECO:0000313" key="4">
    <source>
        <dbReference type="EMBL" id="AUX48111.1"/>
    </source>
</evidence>
<dbReference type="EMBL" id="CP012673">
    <property type="protein sequence ID" value="AUX48111.1"/>
    <property type="molecule type" value="Genomic_DNA"/>
</dbReference>
<dbReference type="SUPFAM" id="SSF52833">
    <property type="entry name" value="Thioredoxin-like"/>
    <property type="match status" value="1"/>
</dbReference>
<dbReference type="InterPro" id="IPR017937">
    <property type="entry name" value="Thioredoxin_CS"/>
</dbReference>
<reference evidence="4 5" key="1">
    <citation type="submission" date="2015-09" db="EMBL/GenBank/DDBJ databases">
        <title>Sorangium comparison.</title>
        <authorList>
            <person name="Zaburannyi N."/>
            <person name="Bunk B."/>
            <person name="Overmann J."/>
            <person name="Mueller R."/>
        </authorList>
    </citation>
    <scope>NUCLEOTIDE SEQUENCE [LARGE SCALE GENOMIC DNA]</scope>
    <source>
        <strain evidence="4 5">So ce26</strain>
    </source>
</reference>
<dbReference type="InterPro" id="IPR050553">
    <property type="entry name" value="Thioredoxin_ResA/DsbE_sf"/>
</dbReference>
<dbReference type="PANTHER" id="PTHR42852">
    <property type="entry name" value="THIOL:DISULFIDE INTERCHANGE PROTEIN DSBE"/>
    <property type="match status" value="1"/>
</dbReference>
<dbReference type="PANTHER" id="PTHR42852:SF18">
    <property type="entry name" value="CHROMOSOME UNDETERMINED SCAFFOLD_47, WHOLE GENOME SHOTGUN SEQUENCE"/>
    <property type="match status" value="1"/>
</dbReference>
<dbReference type="Proteomes" id="UP000238348">
    <property type="component" value="Chromosome"/>
</dbReference>
<gene>
    <name evidence="4" type="ORF">SOCE26_096410</name>
</gene>
<dbReference type="Gene3D" id="3.40.30.10">
    <property type="entry name" value="Glutaredoxin"/>
    <property type="match status" value="1"/>
</dbReference>
<accession>A0A2L0F9B8</accession>
<dbReference type="InterPro" id="IPR013766">
    <property type="entry name" value="Thioredoxin_domain"/>
</dbReference>
<proteinExistence type="predicted"/>
<protein>
    <recommendedName>
        <fullName evidence="3">Thioredoxin domain-containing protein</fullName>
    </recommendedName>
</protein>
<dbReference type="PROSITE" id="PS51352">
    <property type="entry name" value="THIOREDOXIN_2"/>
    <property type="match status" value="1"/>
</dbReference>
<feature type="signal peptide" evidence="2">
    <location>
        <begin position="1"/>
        <end position="29"/>
    </location>
</feature>
<evidence type="ECO:0000313" key="5">
    <source>
        <dbReference type="Proteomes" id="UP000238348"/>
    </source>
</evidence>
<dbReference type="GO" id="GO:0016491">
    <property type="term" value="F:oxidoreductase activity"/>
    <property type="evidence" value="ECO:0007669"/>
    <property type="project" value="InterPro"/>
</dbReference>
<evidence type="ECO:0000259" key="3">
    <source>
        <dbReference type="PROSITE" id="PS51352"/>
    </source>
</evidence>
<keyword evidence="2" id="KW-0732">Signal</keyword>
<dbReference type="OrthoDB" id="9813820at2"/>
<name>A0A2L0F9B8_SORCE</name>
<evidence type="ECO:0000256" key="1">
    <source>
        <dbReference type="ARBA" id="ARBA00023284"/>
    </source>
</evidence>
<dbReference type="Pfam" id="PF00578">
    <property type="entry name" value="AhpC-TSA"/>
    <property type="match status" value="1"/>
</dbReference>
<organism evidence="4 5">
    <name type="scientific">Sorangium cellulosum</name>
    <name type="common">Polyangium cellulosum</name>
    <dbReference type="NCBI Taxonomy" id="56"/>
    <lineage>
        <taxon>Bacteria</taxon>
        <taxon>Pseudomonadati</taxon>
        <taxon>Myxococcota</taxon>
        <taxon>Polyangia</taxon>
        <taxon>Polyangiales</taxon>
        <taxon>Polyangiaceae</taxon>
        <taxon>Sorangium</taxon>
    </lineage>
</organism>